<evidence type="ECO:0000256" key="2">
    <source>
        <dbReference type="ARBA" id="ARBA00012438"/>
    </source>
</evidence>
<dbReference type="FunFam" id="3.30.565.10:FF:000006">
    <property type="entry name" value="Sensor histidine kinase WalK"/>
    <property type="match status" value="1"/>
</dbReference>
<evidence type="ECO:0000259" key="10">
    <source>
        <dbReference type="PROSITE" id="PS50885"/>
    </source>
</evidence>
<dbReference type="Pfam" id="PF00672">
    <property type="entry name" value="HAMP"/>
    <property type="match status" value="1"/>
</dbReference>
<dbReference type="SUPFAM" id="SSF55874">
    <property type="entry name" value="ATPase domain of HSP90 chaperone/DNA topoisomerase II/histidine kinase"/>
    <property type="match status" value="1"/>
</dbReference>
<sequence length="346" mass="38345">MALPKKKSFDILRLYFTAYVFAILGTTVVGSALITFLLNTFVSATVVIPTFVWILLFSVALGGVLTGYLSKWILAPLTRLSNAMSRVAAGDFTVRLESATKIRELQDTYANFNLMVRGLSATETLQSDFISNVSHEFKTPINAIEGYAMLLQDRNQTVDEQQEYVEKILFNTRRLSELVGNILLLSKVDNQAIEANKTNFRLDEQIRQAILSLEQKWSDKQIEFDVDLEPLMVCGNENLLLHVWTNLIDNAIKFDPYGGAVKIRLMRDAGAGHVTCFVEDSGPGIPADARAHIFERFYQADSSHKEEGNGLGLALVKRILDTAGGSIKIESAPDCGSSFTVTLPLL</sequence>
<dbReference type="PANTHER" id="PTHR43711:SF1">
    <property type="entry name" value="HISTIDINE KINASE 1"/>
    <property type="match status" value="1"/>
</dbReference>
<dbReference type="EC" id="2.7.13.3" evidence="2"/>
<dbReference type="GO" id="GO:0016020">
    <property type="term" value="C:membrane"/>
    <property type="evidence" value="ECO:0007669"/>
    <property type="project" value="InterPro"/>
</dbReference>
<dbReference type="AlphaFoldDB" id="A0A645D392"/>
<dbReference type="InterPro" id="IPR050736">
    <property type="entry name" value="Sensor_HK_Regulatory"/>
</dbReference>
<feature type="transmembrane region" description="Helical" evidence="8">
    <location>
        <begin position="50"/>
        <end position="69"/>
    </location>
</feature>
<comment type="caution">
    <text evidence="11">The sequence shown here is derived from an EMBL/GenBank/DDBJ whole genome shotgun (WGS) entry which is preliminary data.</text>
</comment>
<evidence type="ECO:0000259" key="9">
    <source>
        <dbReference type="PROSITE" id="PS50109"/>
    </source>
</evidence>
<dbReference type="CDD" id="cd06225">
    <property type="entry name" value="HAMP"/>
    <property type="match status" value="1"/>
</dbReference>
<evidence type="ECO:0000256" key="8">
    <source>
        <dbReference type="SAM" id="Phobius"/>
    </source>
</evidence>
<dbReference type="Gene3D" id="3.30.565.10">
    <property type="entry name" value="Histidine kinase-like ATPase, C-terminal domain"/>
    <property type="match status" value="1"/>
</dbReference>
<dbReference type="FunFam" id="1.10.287.130:FF:000001">
    <property type="entry name" value="Two-component sensor histidine kinase"/>
    <property type="match status" value="1"/>
</dbReference>
<accession>A0A645D392</accession>
<dbReference type="SMART" id="SM00304">
    <property type="entry name" value="HAMP"/>
    <property type="match status" value="1"/>
</dbReference>
<dbReference type="CDD" id="cd00075">
    <property type="entry name" value="HATPase"/>
    <property type="match status" value="1"/>
</dbReference>
<dbReference type="SUPFAM" id="SSF158472">
    <property type="entry name" value="HAMP domain-like"/>
    <property type="match status" value="1"/>
</dbReference>
<feature type="transmembrane region" description="Helical" evidence="8">
    <location>
        <begin position="12"/>
        <end position="38"/>
    </location>
</feature>
<dbReference type="SUPFAM" id="SSF47384">
    <property type="entry name" value="Homodimeric domain of signal transducing histidine kinase"/>
    <property type="match status" value="1"/>
</dbReference>
<proteinExistence type="predicted"/>
<dbReference type="Gene3D" id="1.10.287.130">
    <property type="match status" value="1"/>
</dbReference>
<dbReference type="SMART" id="SM00387">
    <property type="entry name" value="HATPase_c"/>
    <property type="match status" value="1"/>
</dbReference>
<dbReference type="PROSITE" id="PS50109">
    <property type="entry name" value="HIS_KIN"/>
    <property type="match status" value="1"/>
</dbReference>
<dbReference type="Gene3D" id="6.10.340.10">
    <property type="match status" value="1"/>
</dbReference>
<keyword evidence="5 11" id="KW-0418">Kinase</keyword>
<evidence type="ECO:0000256" key="3">
    <source>
        <dbReference type="ARBA" id="ARBA00022553"/>
    </source>
</evidence>
<dbReference type="InterPro" id="IPR004358">
    <property type="entry name" value="Sig_transdc_His_kin-like_C"/>
</dbReference>
<keyword evidence="7 8" id="KW-0472">Membrane</keyword>
<dbReference type="Pfam" id="PF02518">
    <property type="entry name" value="HATPase_c"/>
    <property type="match status" value="1"/>
</dbReference>
<keyword evidence="4 11" id="KW-0808">Transferase</keyword>
<evidence type="ECO:0000256" key="6">
    <source>
        <dbReference type="ARBA" id="ARBA00023012"/>
    </source>
</evidence>
<name>A0A645D392_9ZZZZ</name>
<evidence type="ECO:0000256" key="4">
    <source>
        <dbReference type="ARBA" id="ARBA00022679"/>
    </source>
</evidence>
<dbReference type="InterPro" id="IPR003661">
    <property type="entry name" value="HisK_dim/P_dom"/>
</dbReference>
<evidence type="ECO:0000256" key="7">
    <source>
        <dbReference type="ARBA" id="ARBA00023136"/>
    </source>
</evidence>
<protein>
    <recommendedName>
        <fullName evidence="2">histidine kinase</fullName>
        <ecNumber evidence="2">2.7.13.3</ecNumber>
    </recommendedName>
</protein>
<dbReference type="InterPro" id="IPR003594">
    <property type="entry name" value="HATPase_dom"/>
</dbReference>
<evidence type="ECO:0000256" key="5">
    <source>
        <dbReference type="ARBA" id="ARBA00022777"/>
    </source>
</evidence>
<organism evidence="11">
    <name type="scientific">bioreactor metagenome</name>
    <dbReference type="NCBI Taxonomy" id="1076179"/>
    <lineage>
        <taxon>unclassified sequences</taxon>
        <taxon>metagenomes</taxon>
        <taxon>ecological metagenomes</taxon>
    </lineage>
</organism>
<gene>
    <name evidence="11" type="primary">arlS_10</name>
    <name evidence="11" type="ORF">SDC9_130637</name>
</gene>
<reference evidence="11" key="1">
    <citation type="submission" date="2019-08" db="EMBL/GenBank/DDBJ databases">
        <authorList>
            <person name="Kucharzyk K."/>
            <person name="Murdoch R.W."/>
            <person name="Higgins S."/>
            <person name="Loffler F."/>
        </authorList>
    </citation>
    <scope>NUCLEOTIDE SEQUENCE</scope>
</reference>
<dbReference type="SMART" id="SM00388">
    <property type="entry name" value="HisKA"/>
    <property type="match status" value="1"/>
</dbReference>
<evidence type="ECO:0000313" key="11">
    <source>
        <dbReference type="EMBL" id="MPM83573.1"/>
    </source>
</evidence>
<dbReference type="PRINTS" id="PR00344">
    <property type="entry name" value="BCTRLSENSOR"/>
</dbReference>
<keyword evidence="8" id="KW-1133">Transmembrane helix</keyword>
<dbReference type="InterPro" id="IPR005467">
    <property type="entry name" value="His_kinase_dom"/>
</dbReference>
<dbReference type="PANTHER" id="PTHR43711">
    <property type="entry name" value="TWO-COMPONENT HISTIDINE KINASE"/>
    <property type="match status" value="1"/>
</dbReference>
<dbReference type="Pfam" id="PF00512">
    <property type="entry name" value="HisKA"/>
    <property type="match status" value="1"/>
</dbReference>
<feature type="domain" description="Histidine kinase" evidence="9">
    <location>
        <begin position="132"/>
        <end position="346"/>
    </location>
</feature>
<keyword evidence="3" id="KW-0597">Phosphoprotein</keyword>
<dbReference type="InterPro" id="IPR036097">
    <property type="entry name" value="HisK_dim/P_sf"/>
</dbReference>
<dbReference type="EMBL" id="VSSQ01032341">
    <property type="protein sequence ID" value="MPM83573.1"/>
    <property type="molecule type" value="Genomic_DNA"/>
</dbReference>
<dbReference type="CDD" id="cd00082">
    <property type="entry name" value="HisKA"/>
    <property type="match status" value="1"/>
</dbReference>
<feature type="domain" description="HAMP" evidence="10">
    <location>
        <begin position="71"/>
        <end position="124"/>
    </location>
</feature>
<dbReference type="GO" id="GO:0000155">
    <property type="term" value="F:phosphorelay sensor kinase activity"/>
    <property type="evidence" value="ECO:0007669"/>
    <property type="project" value="InterPro"/>
</dbReference>
<evidence type="ECO:0000256" key="1">
    <source>
        <dbReference type="ARBA" id="ARBA00000085"/>
    </source>
</evidence>
<keyword evidence="8" id="KW-0812">Transmembrane</keyword>
<dbReference type="PROSITE" id="PS50885">
    <property type="entry name" value="HAMP"/>
    <property type="match status" value="1"/>
</dbReference>
<keyword evidence="6" id="KW-0902">Two-component regulatory system</keyword>
<dbReference type="InterPro" id="IPR003660">
    <property type="entry name" value="HAMP_dom"/>
</dbReference>
<dbReference type="InterPro" id="IPR036890">
    <property type="entry name" value="HATPase_C_sf"/>
</dbReference>
<comment type="catalytic activity">
    <reaction evidence="1">
        <text>ATP + protein L-histidine = ADP + protein N-phospho-L-histidine.</text>
        <dbReference type="EC" id="2.7.13.3"/>
    </reaction>
</comment>